<dbReference type="Proteomes" id="UP000325182">
    <property type="component" value="Unassembled WGS sequence"/>
</dbReference>
<dbReference type="Pfam" id="PF00881">
    <property type="entry name" value="Nitroreductase"/>
    <property type="match status" value="2"/>
</dbReference>
<dbReference type="InterPro" id="IPR029479">
    <property type="entry name" value="Nitroreductase"/>
</dbReference>
<feature type="domain" description="Nitroreductase" evidence="4">
    <location>
        <begin position="243"/>
        <end position="409"/>
    </location>
</feature>
<feature type="domain" description="Nitroreductase" evidence="4">
    <location>
        <begin position="50"/>
        <end position="116"/>
    </location>
</feature>
<evidence type="ECO:0000256" key="3">
    <source>
        <dbReference type="ARBA" id="ARBA00023002"/>
    </source>
</evidence>
<reference evidence="5 6" key="1">
    <citation type="submission" date="2019-08" db="EMBL/GenBank/DDBJ databases">
        <title>Bacillus genomes from the desert of Cuatro Cienegas, Coahuila.</title>
        <authorList>
            <person name="Olmedo-Alvarez G."/>
        </authorList>
    </citation>
    <scope>NUCLEOTIDE SEQUENCE [LARGE SCALE GENOMIC DNA]</scope>
    <source>
        <strain evidence="5 6">CH128b_4D</strain>
    </source>
</reference>
<dbReference type="GO" id="GO:0016491">
    <property type="term" value="F:oxidoreductase activity"/>
    <property type="evidence" value="ECO:0007669"/>
    <property type="project" value="UniProtKB-KW"/>
</dbReference>
<dbReference type="CDD" id="cd02062">
    <property type="entry name" value="Nitro_FMN_reductase"/>
    <property type="match status" value="1"/>
</dbReference>
<dbReference type="CDD" id="cd02144">
    <property type="entry name" value="iodotyrosine_dehalogenase"/>
    <property type="match status" value="1"/>
</dbReference>
<dbReference type="EMBL" id="VTEG01000006">
    <property type="protein sequence ID" value="TYR99344.1"/>
    <property type="molecule type" value="Genomic_DNA"/>
</dbReference>
<dbReference type="AlphaFoldDB" id="A0A5D4MBW6"/>
<accession>A0A5D4MBW6</accession>
<evidence type="ECO:0000256" key="1">
    <source>
        <dbReference type="ARBA" id="ARBA00022630"/>
    </source>
</evidence>
<dbReference type="SUPFAM" id="SSF55469">
    <property type="entry name" value="FMN-dependent nitroreductase-like"/>
    <property type="match status" value="2"/>
</dbReference>
<dbReference type="PANTHER" id="PTHR23026:SF90">
    <property type="entry name" value="IODOTYROSINE DEIODINASE 1"/>
    <property type="match status" value="1"/>
</dbReference>
<name>A0A5D4MBW6_9BACI</name>
<protein>
    <recommendedName>
        <fullName evidence="4">Nitroreductase domain-containing protein</fullName>
    </recommendedName>
</protein>
<evidence type="ECO:0000256" key="2">
    <source>
        <dbReference type="ARBA" id="ARBA00022643"/>
    </source>
</evidence>
<keyword evidence="3" id="KW-0560">Oxidoreductase</keyword>
<keyword evidence="1" id="KW-0285">Flavoprotein</keyword>
<comment type="caution">
    <text evidence="5">The sequence shown here is derived from an EMBL/GenBank/DDBJ whole genome shotgun (WGS) entry which is preliminary data.</text>
</comment>
<dbReference type="PANTHER" id="PTHR23026">
    <property type="entry name" value="NADPH NITROREDUCTASE"/>
    <property type="match status" value="1"/>
</dbReference>
<keyword evidence="2" id="KW-0288">FMN</keyword>
<gene>
    <name evidence="5" type="ORF">FZC84_11375</name>
</gene>
<organism evidence="5 6">
    <name type="scientific">Rossellomorea vietnamensis</name>
    <dbReference type="NCBI Taxonomy" id="218284"/>
    <lineage>
        <taxon>Bacteria</taxon>
        <taxon>Bacillati</taxon>
        <taxon>Bacillota</taxon>
        <taxon>Bacilli</taxon>
        <taxon>Bacillales</taxon>
        <taxon>Bacillaceae</taxon>
        <taxon>Rossellomorea</taxon>
    </lineage>
</organism>
<evidence type="ECO:0000313" key="5">
    <source>
        <dbReference type="EMBL" id="TYR99344.1"/>
    </source>
</evidence>
<evidence type="ECO:0000259" key="4">
    <source>
        <dbReference type="Pfam" id="PF00881"/>
    </source>
</evidence>
<sequence>MDEGLFCILFYEGAVEMTASKEKITLDYQRMSESAQHERLDHFLSRLNIRREVKSFSKQNIPIETIKNAIKAAGTSPSGANQQPWSFVLVSDPKVKTQIINEVRSKSTTLEEAPYMVVLLKQKYGRKITESGECHKVKHYYPNESVGICGGFFITALNQAGLHYNLHQPVKSLSEILDRPENEEPYMLFSIGIADEWEDKKHNIQQDLIHFDFVEEHVEYKSFDKYSQVSSPPLSAEDYYYSIKKRRNVRDFSQEEIPASLLAKAFQALYSSPFPDSYRFEIVSDEKIKALIREKAEEEEKKFYQEKITNEWRDVLKPLGTNWEKSHLTDAPYLIIGFKVMNDMVQDPLYPGKNRPIVSSAVNTGILMSAIHHANLCMLTHTPSPMVFLRDLLNRPKNEVPIVVIPAGYPADNCQVPDISKKPLEDIITTLTESEGEPS</sequence>
<dbReference type="Gene3D" id="3.40.109.10">
    <property type="entry name" value="NADH Oxidase"/>
    <property type="match status" value="2"/>
</dbReference>
<proteinExistence type="predicted"/>
<evidence type="ECO:0000313" key="6">
    <source>
        <dbReference type="Proteomes" id="UP000325182"/>
    </source>
</evidence>
<dbReference type="InterPro" id="IPR050627">
    <property type="entry name" value="Nitroreductase/BluB"/>
</dbReference>
<dbReference type="InterPro" id="IPR000415">
    <property type="entry name" value="Nitroreductase-like"/>
</dbReference>